<dbReference type="Proteomes" id="UP000246964">
    <property type="component" value="Unassembled WGS sequence"/>
</dbReference>
<protein>
    <submittedName>
        <fullName evidence="2">Uncharacterized protein</fullName>
    </submittedName>
</protein>
<accession>A0A317Q9L5</accession>
<proteinExistence type="predicted"/>
<dbReference type="RefSeq" id="WP_146204074.1">
    <property type="nucleotide sequence ID" value="NZ_QGTT01000003.1"/>
</dbReference>
<comment type="caution">
    <text evidence="2">The sequence shown here is derived from an EMBL/GenBank/DDBJ whole genome shotgun (WGS) entry which is preliminary data.</text>
</comment>
<gene>
    <name evidence="2" type="ORF">DET45_1031</name>
</gene>
<feature type="transmembrane region" description="Helical" evidence="1">
    <location>
        <begin position="12"/>
        <end position="31"/>
    </location>
</feature>
<feature type="transmembrane region" description="Helical" evidence="1">
    <location>
        <begin position="43"/>
        <end position="64"/>
    </location>
</feature>
<keyword evidence="1" id="KW-0472">Membrane</keyword>
<dbReference type="AlphaFoldDB" id="A0A317Q9L5"/>
<evidence type="ECO:0000313" key="2">
    <source>
        <dbReference type="EMBL" id="PWW14311.1"/>
    </source>
</evidence>
<reference evidence="2 3" key="1">
    <citation type="submission" date="2018-05" db="EMBL/GenBank/DDBJ databases">
        <title>Freshwater and sediment microbial communities from various areas in North America, analyzing microbe dynamics in response to fracking.</title>
        <authorList>
            <person name="Lamendella R."/>
        </authorList>
    </citation>
    <scope>NUCLEOTIDE SEQUENCE [LARGE SCALE GENOMIC DNA]</scope>
    <source>
        <strain evidence="2 3">125B1</strain>
    </source>
</reference>
<keyword evidence="3" id="KW-1185">Reference proteome</keyword>
<keyword evidence="1" id="KW-1133">Transmembrane helix</keyword>
<name>A0A317Q9L5_9GAMM</name>
<evidence type="ECO:0000313" key="3">
    <source>
        <dbReference type="Proteomes" id="UP000246964"/>
    </source>
</evidence>
<evidence type="ECO:0000256" key="1">
    <source>
        <dbReference type="SAM" id="Phobius"/>
    </source>
</evidence>
<sequence length="73" mass="8493">MTKKQLILQYVFYIPIASVLGVGAITLLFYYSYGWSLEYAFSWFKVASVFIVILFYILNLNVLIKVLKKKNGM</sequence>
<keyword evidence="1" id="KW-0812">Transmembrane</keyword>
<dbReference type="EMBL" id="QGTT01000003">
    <property type="protein sequence ID" value="PWW14311.1"/>
    <property type="molecule type" value="Genomic_DNA"/>
</dbReference>
<organism evidence="2 3">
    <name type="scientific">Pseudidiomarina maritima</name>
    <dbReference type="NCBI Taxonomy" id="519453"/>
    <lineage>
        <taxon>Bacteria</taxon>
        <taxon>Pseudomonadati</taxon>
        <taxon>Pseudomonadota</taxon>
        <taxon>Gammaproteobacteria</taxon>
        <taxon>Alteromonadales</taxon>
        <taxon>Idiomarinaceae</taxon>
        <taxon>Pseudidiomarina</taxon>
    </lineage>
</organism>